<dbReference type="RefSeq" id="WP_037452634.1">
    <property type="nucleotide sequence ID" value="NZ_AVFL01000009.1"/>
</dbReference>
<dbReference type="Proteomes" id="UP000019486">
    <property type="component" value="Unassembled WGS sequence"/>
</dbReference>
<dbReference type="PANTHER" id="PTHR47623:SF1">
    <property type="entry name" value="OS09G0287300 PROTEIN"/>
    <property type="match status" value="1"/>
</dbReference>
<dbReference type="InterPro" id="IPR013078">
    <property type="entry name" value="His_Pase_superF_clade-1"/>
</dbReference>
<evidence type="ECO:0000313" key="2">
    <source>
        <dbReference type="EMBL" id="EWY39963.1"/>
    </source>
</evidence>
<dbReference type="AlphaFoldDB" id="W9H831"/>
<dbReference type="OrthoDB" id="9810154at2"/>
<dbReference type="PANTHER" id="PTHR47623">
    <property type="entry name" value="OS09G0287300 PROTEIN"/>
    <property type="match status" value="1"/>
</dbReference>
<organism evidence="2 3">
    <name type="scientific">Skermanella stibiiresistens SB22</name>
    <dbReference type="NCBI Taxonomy" id="1385369"/>
    <lineage>
        <taxon>Bacteria</taxon>
        <taxon>Pseudomonadati</taxon>
        <taxon>Pseudomonadota</taxon>
        <taxon>Alphaproteobacteria</taxon>
        <taxon>Rhodospirillales</taxon>
        <taxon>Azospirillaceae</taxon>
        <taxon>Skermanella</taxon>
    </lineage>
</organism>
<dbReference type="SMART" id="SM00855">
    <property type="entry name" value="PGAM"/>
    <property type="match status" value="1"/>
</dbReference>
<dbReference type="EMBL" id="AVFL01000009">
    <property type="protein sequence ID" value="EWY39963.1"/>
    <property type="molecule type" value="Genomic_DNA"/>
</dbReference>
<reference evidence="2 3" key="1">
    <citation type="submission" date="2013-08" db="EMBL/GenBank/DDBJ databases">
        <title>The genome sequence of Skermanella stibiiresistens.</title>
        <authorList>
            <person name="Zhu W."/>
            <person name="Wang G."/>
        </authorList>
    </citation>
    <scope>NUCLEOTIDE SEQUENCE [LARGE SCALE GENOMIC DNA]</scope>
    <source>
        <strain evidence="2 3">SB22</strain>
    </source>
</reference>
<keyword evidence="3" id="KW-1185">Reference proteome</keyword>
<comment type="caution">
    <text evidence="2">The sequence shown here is derived from an EMBL/GenBank/DDBJ whole genome shotgun (WGS) entry which is preliminary data.</text>
</comment>
<accession>W9H831</accession>
<dbReference type="SUPFAM" id="SSF53254">
    <property type="entry name" value="Phosphoglycerate mutase-like"/>
    <property type="match status" value="1"/>
</dbReference>
<feature type="binding site" evidence="1">
    <location>
        <position position="58"/>
    </location>
    <ligand>
        <name>substrate</name>
    </ligand>
</feature>
<dbReference type="PATRIC" id="fig|1385369.3.peg.2829"/>
<sequence>MKTLHLLRHAKSGWDDPDMPDHDRPLAPRGARAATLIGRHLLARGFHPDLILCSTAKRAGDTLDLVLSQLGGGVEELPFKISRERGLYLCGERALLHRLRQLPDDVTSVLLVAHNPDLQYLTRELAGTGDEADLRSVAGKFPTGALAELTFDIHGWSDIGPRTGTLLRLVLPKNLT</sequence>
<dbReference type="STRING" id="1385369.N825_02935"/>
<name>W9H831_9PROT</name>
<evidence type="ECO:0000313" key="3">
    <source>
        <dbReference type="Proteomes" id="UP000019486"/>
    </source>
</evidence>
<dbReference type="InterPro" id="IPR029033">
    <property type="entry name" value="His_PPase_superfam"/>
</dbReference>
<gene>
    <name evidence="2" type="ORF">N825_02935</name>
</gene>
<evidence type="ECO:0000256" key="1">
    <source>
        <dbReference type="PIRSR" id="PIRSR613078-2"/>
    </source>
</evidence>
<dbReference type="CDD" id="cd07067">
    <property type="entry name" value="HP_PGM_like"/>
    <property type="match status" value="1"/>
</dbReference>
<proteinExistence type="predicted"/>
<dbReference type="Gene3D" id="3.40.50.1240">
    <property type="entry name" value="Phosphoglycerate mutase-like"/>
    <property type="match status" value="1"/>
</dbReference>
<protein>
    <submittedName>
        <fullName evidence="2">Phosphohistidine phosphatase</fullName>
    </submittedName>
</protein>
<dbReference type="Pfam" id="PF00300">
    <property type="entry name" value="His_Phos_1"/>
    <property type="match status" value="1"/>
</dbReference>